<keyword evidence="2" id="KW-0732">Signal</keyword>
<proteinExistence type="predicted"/>
<name>A0AAN9C010_9CAEN</name>
<feature type="signal peptide" evidence="2">
    <location>
        <begin position="1"/>
        <end position="26"/>
    </location>
</feature>
<organism evidence="3 4">
    <name type="scientific">Littorina saxatilis</name>
    <dbReference type="NCBI Taxonomy" id="31220"/>
    <lineage>
        <taxon>Eukaryota</taxon>
        <taxon>Metazoa</taxon>
        <taxon>Spiralia</taxon>
        <taxon>Lophotrochozoa</taxon>
        <taxon>Mollusca</taxon>
        <taxon>Gastropoda</taxon>
        <taxon>Caenogastropoda</taxon>
        <taxon>Littorinimorpha</taxon>
        <taxon>Littorinoidea</taxon>
        <taxon>Littorinidae</taxon>
        <taxon>Littorina</taxon>
    </lineage>
</organism>
<accession>A0AAN9C010</accession>
<evidence type="ECO:0000256" key="2">
    <source>
        <dbReference type="SAM" id="SignalP"/>
    </source>
</evidence>
<dbReference type="AlphaFoldDB" id="A0AAN9C010"/>
<comment type="caution">
    <text evidence="3">The sequence shown here is derived from an EMBL/GenBank/DDBJ whole genome shotgun (WGS) entry which is preliminary data.</text>
</comment>
<feature type="region of interest" description="Disordered" evidence="1">
    <location>
        <begin position="176"/>
        <end position="209"/>
    </location>
</feature>
<dbReference type="EMBL" id="JBAMIC010000001">
    <property type="protein sequence ID" value="KAK7114824.1"/>
    <property type="molecule type" value="Genomic_DNA"/>
</dbReference>
<evidence type="ECO:0000313" key="4">
    <source>
        <dbReference type="Proteomes" id="UP001374579"/>
    </source>
</evidence>
<dbReference type="Proteomes" id="UP001374579">
    <property type="component" value="Unassembled WGS sequence"/>
</dbReference>
<evidence type="ECO:0000313" key="3">
    <source>
        <dbReference type="EMBL" id="KAK7114824.1"/>
    </source>
</evidence>
<evidence type="ECO:0000256" key="1">
    <source>
        <dbReference type="SAM" id="MobiDB-lite"/>
    </source>
</evidence>
<keyword evidence="4" id="KW-1185">Reference proteome</keyword>
<sequence>MRRLLLHHFLFLWLRAHLFCLPVGHAVRSVQIVCGDFSVMDGAQEMESDVMEGFDVRIRHPAMFGHPLDLVEGFKYEVTFSSHNDAMEVQGVAVIATTNGSNPSPQNLASEIADHKCEHHHSRPIPPTPVQVTFSSLAHSSTDQSTFPSSHLLPEMAASEVDITSTFKLTSSSSSELTSSVSYPTQPLSSPSDVPSSSPLPKASSSGSSFSSPVVLSSSLSSIGSSSSLTASSSVSSTPELLSSLPRERFSEHLPFSLAWTADAFASPCLTLT</sequence>
<reference evidence="3 4" key="1">
    <citation type="submission" date="2024-02" db="EMBL/GenBank/DDBJ databases">
        <title>Chromosome-scale genome assembly of the rough periwinkle Littorina saxatilis.</title>
        <authorList>
            <person name="De Jode A."/>
            <person name="Faria R."/>
            <person name="Formenti G."/>
            <person name="Sims Y."/>
            <person name="Smith T.P."/>
            <person name="Tracey A."/>
            <person name="Wood J.M.D."/>
            <person name="Zagrodzka Z.B."/>
            <person name="Johannesson K."/>
            <person name="Butlin R.K."/>
            <person name="Leder E.H."/>
        </authorList>
    </citation>
    <scope>NUCLEOTIDE SEQUENCE [LARGE SCALE GENOMIC DNA]</scope>
    <source>
        <strain evidence="3">Snail1</strain>
        <tissue evidence="3">Muscle</tissue>
    </source>
</reference>
<protein>
    <submittedName>
        <fullName evidence="3">Uncharacterized protein</fullName>
    </submittedName>
</protein>
<gene>
    <name evidence="3" type="ORF">V1264_000815</name>
</gene>
<feature type="chain" id="PRO_5042924568" evidence="2">
    <location>
        <begin position="27"/>
        <end position="273"/>
    </location>
</feature>